<reference evidence="2" key="1">
    <citation type="submission" date="2023-03" db="UniProtKB">
        <authorList>
            <consortium name="EnsemblPlants"/>
        </authorList>
    </citation>
    <scope>IDENTIFICATION</scope>
</reference>
<organism evidence="2">
    <name type="scientific">Cucumis melo</name>
    <name type="common">Muskmelon</name>
    <dbReference type="NCBI Taxonomy" id="3656"/>
    <lineage>
        <taxon>Eukaryota</taxon>
        <taxon>Viridiplantae</taxon>
        <taxon>Streptophyta</taxon>
        <taxon>Embryophyta</taxon>
        <taxon>Tracheophyta</taxon>
        <taxon>Spermatophyta</taxon>
        <taxon>Magnoliopsida</taxon>
        <taxon>eudicotyledons</taxon>
        <taxon>Gunneridae</taxon>
        <taxon>Pentapetalae</taxon>
        <taxon>rosids</taxon>
        <taxon>fabids</taxon>
        <taxon>Cucurbitales</taxon>
        <taxon>Cucurbitaceae</taxon>
        <taxon>Benincaseae</taxon>
        <taxon>Cucumis</taxon>
    </lineage>
</organism>
<evidence type="ECO:0000313" key="2">
    <source>
        <dbReference type="EnsemblPlants" id="MELO3C028589.2.1"/>
    </source>
</evidence>
<dbReference type="EnsemblPlants" id="MELO3C028589.2.1">
    <property type="protein sequence ID" value="MELO3C028589.2.1"/>
    <property type="gene ID" value="MELO3C028589.2"/>
</dbReference>
<feature type="signal peptide" evidence="1">
    <location>
        <begin position="1"/>
        <end position="26"/>
    </location>
</feature>
<protein>
    <submittedName>
        <fullName evidence="2">Uncharacterized protein</fullName>
    </submittedName>
</protein>
<proteinExistence type="predicted"/>
<sequence>MAKAHSACITQDDIFLFLFFIELLEGEVLIQCKEATRLGKHLLDSEDPWLGRKWDYWWTISSLGKTSGAFPPKARIIPLDQMPFLSPILVSTQQLISILAGMCVDRLLLPQRTNDGSPGEHLVRLLLSLSHRNRVKSITKIGFHNKETLTAAKFDFSQIRYTEVEWKLDMGHSENRTRDLSHPMPFGVQVMFYRDVGNNLYHKDDEQGANERSVKSYKSYYPMPGENWKCLLLFLPGTEVKKSKRGIPRIELGTSRTLSENHTTRPNALFE</sequence>
<dbReference type="Gramene" id="MELO3C028589.2.1">
    <property type="protein sequence ID" value="MELO3C028589.2.1"/>
    <property type="gene ID" value="MELO3C028589.2"/>
</dbReference>
<keyword evidence="1" id="KW-0732">Signal</keyword>
<name>A0A9I9E4E3_CUCME</name>
<evidence type="ECO:0000256" key="1">
    <source>
        <dbReference type="SAM" id="SignalP"/>
    </source>
</evidence>
<feature type="chain" id="PRO_5039894455" evidence="1">
    <location>
        <begin position="27"/>
        <end position="271"/>
    </location>
</feature>
<accession>A0A9I9E4E3</accession>
<dbReference type="AlphaFoldDB" id="A0A9I9E4E3"/>